<keyword evidence="1" id="KW-0472">Membrane</keyword>
<name>A0A5Q0GXI0_SACSY</name>
<dbReference type="InterPro" id="IPR035992">
    <property type="entry name" value="Ricin_B-like_lectins"/>
</dbReference>
<dbReference type="OrthoDB" id="3406160at2"/>
<dbReference type="RefSeq" id="WP_033431003.1">
    <property type="nucleotide sequence ID" value="NZ_CP034550.1"/>
</dbReference>
<evidence type="ECO:0000313" key="2">
    <source>
        <dbReference type="EMBL" id="QFZ18786.1"/>
    </source>
</evidence>
<organism evidence="2 3">
    <name type="scientific">Saccharothrix syringae</name>
    <name type="common">Nocardiopsis syringae</name>
    <dbReference type="NCBI Taxonomy" id="103733"/>
    <lineage>
        <taxon>Bacteria</taxon>
        <taxon>Bacillati</taxon>
        <taxon>Actinomycetota</taxon>
        <taxon>Actinomycetes</taxon>
        <taxon>Pseudonocardiales</taxon>
        <taxon>Pseudonocardiaceae</taxon>
        <taxon>Saccharothrix</taxon>
    </lineage>
</organism>
<dbReference type="Gene3D" id="2.80.10.50">
    <property type="match status" value="1"/>
</dbReference>
<keyword evidence="1" id="KW-0812">Transmembrane</keyword>
<reference evidence="3" key="1">
    <citation type="journal article" date="2021" name="Curr. Microbiol.">
        <title>Complete genome of nocamycin-producing strain Saccharothrix syringae NRRL B-16468 reveals the biosynthetic potential for secondary metabolites.</title>
        <authorList>
            <person name="Mo X."/>
            <person name="Yang S."/>
        </authorList>
    </citation>
    <scope>NUCLEOTIDE SEQUENCE [LARGE SCALE GENOMIC DNA]</scope>
    <source>
        <strain evidence="3">ATCC 51364 / DSM 43886 / JCM 6844 / KCTC 9398 / NBRC 14523 / NRRL B-16468 / INA 2240</strain>
    </source>
</reference>
<dbReference type="InterPro" id="IPR001387">
    <property type="entry name" value="Cro/C1-type_HTH"/>
</dbReference>
<dbReference type="SUPFAM" id="SSF50370">
    <property type="entry name" value="Ricin B-like lectins"/>
    <property type="match status" value="1"/>
</dbReference>
<dbReference type="AlphaFoldDB" id="A0A5Q0GXI0"/>
<gene>
    <name evidence="2" type="ORF">EKG83_16200</name>
</gene>
<evidence type="ECO:0000313" key="3">
    <source>
        <dbReference type="Proteomes" id="UP000325787"/>
    </source>
</evidence>
<dbReference type="CDD" id="cd00093">
    <property type="entry name" value="HTH_XRE"/>
    <property type="match status" value="1"/>
</dbReference>
<protein>
    <submittedName>
        <fullName evidence="2">XRE family transcriptional regulator</fullName>
    </submittedName>
</protein>
<keyword evidence="1" id="KW-1133">Transmembrane helix</keyword>
<dbReference type="Pfam" id="PF13560">
    <property type="entry name" value="HTH_31"/>
    <property type="match status" value="1"/>
</dbReference>
<proteinExistence type="predicted"/>
<dbReference type="EMBL" id="CP034550">
    <property type="protein sequence ID" value="QFZ18786.1"/>
    <property type="molecule type" value="Genomic_DNA"/>
</dbReference>
<keyword evidence="3" id="KW-1185">Reference proteome</keyword>
<dbReference type="KEGG" id="ssyi:EKG83_16200"/>
<sequence length="308" mass="32872">MVEPGASSGPPRPEEATTAADYTAALRRLREWSGLTYRQLEGKAGADGSVLPSSTIATALSRSTLPRERFVEAFVRACGLTEDDVRLWIATRKRLAGEPASGQPSAKRIPAVVLALAVLGAVTLLGGAGAGLYYAFRTAPTPELAVPGLALLPVGSWAQIHPSRTLAQCVTEGHDRSGRYQAEIAVQLPCAGRTLPRTYLEPVGDGMVQIQWHHPEHGIGCLTAISDGDGRDLVEPRDDCDDERPTQKFLVEPVGPPEAPDLRLHVGDTDRCLGLRGEELAEGAEIVQGPCSQANAQRFRINLILPPS</sequence>
<dbReference type="CDD" id="cd00161">
    <property type="entry name" value="beta-trefoil_Ricin-like"/>
    <property type="match status" value="1"/>
</dbReference>
<accession>A0A5Q0GXI0</accession>
<evidence type="ECO:0000256" key="1">
    <source>
        <dbReference type="SAM" id="Phobius"/>
    </source>
</evidence>
<dbReference type="Proteomes" id="UP000325787">
    <property type="component" value="Chromosome"/>
</dbReference>
<feature type="transmembrane region" description="Helical" evidence="1">
    <location>
        <begin position="111"/>
        <end position="136"/>
    </location>
</feature>